<dbReference type="SUPFAM" id="SSF53686">
    <property type="entry name" value="Tryptophan synthase beta subunit-like PLP-dependent enzymes"/>
    <property type="match status" value="1"/>
</dbReference>
<dbReference type="EMBL" id="JBHRSL010000010">
    <property type="protein sequence ID" value="MFC3052603.1"/>
    <property type="molecule type" value="Genomic_DNA"/>
</dbReference>
<keyword evidence="5" id="KW-0460">Magnesium</keyword>
<dbReference type="PROSITE" id="PS00165">
    <property type="entry name" value="DEHYDRATASE_SER_THR"/>
    <property type="match status" value="1"/>
</dbReference>
<dbReference type="RefSeq" id="WP_228073613.1">
    <property type="nucleotide sequence ID" value="NZ_CP061205.1"/>
</dbReference>
<comment type="cofactor">
    <cofactor evidence="2">
        <name>pyridoxal 5'-phosphate</name>
        <dbReference type="ChEBI" id="CHEBI:597326"/>
    </cofactor>
</comment>
<accession>A0ABV7D6H3</accession>
<evidence type="ECO:0000256" key="3">
    <source>
        <dbReference type="ARBA" id="ARBA00001936"/>
    </source>
</evidence>
<sequence>MKRFQVYMENPVSYRDILDAASRIEGIAVRTPLIENLYLNDFTEGRVFLKLENLQHVGAFKFRGAYNRLSALDTTARQAGVVAWSSGNHAQGVAAAAKMLGIEATIIMPEDAPYMKIENTRAFGAHVHLYNRYTESREEIGTHIAAEKGAVIVPPFDDPYIIAGQGTIGLEIMADLTVLGIKPDAILVPCSGGGLCAGVTIAVKETSPNTQIYTLEPAAYNDTEQSLAAGHRIKLTPDSTSICDALMAPSPGELTFPIMHAKGVSGISVTDDEVKAAIRFAYQALKIIIEPGGATGLAAILAKKCTTQNKNTVLVISGGNIDPHQFRECIR</sequence>
<evidence type="ECO:0000256" key="5">
    <source>
        <dbReference type="ARBA" id="ARBA00022842"/>
    </source>
</evidence>
<organism evidence="8 9">
    <name type="scientific">Kordiimonas pumila</name>
    <dbReference type="NCBI Taxonomy" id="2161677"/>
    <lineage>
        <taxon>Bacteria</taxon>
        <taxon>Pseudomonadati</taxon>
        <taxon>Pseudomonadota</taxon>
        <taxon>Alphaproteobacteria</taxon>
        <taxon>Kordiimonadales</taxon>
        <taxon>Kordiimonadaceae</taxon>
        <taxon>Kordiimonas</taxon>
    </lineage>
</organism>
<comment type="cofactor">
    <cofactor evidence="1">
        <name>Ca(2+)</name>
        <dbReference type="ChEBI" id="CHEBI:29108"/>
    </cofactor>
</comment>
<comment type="caution">
    <text evidence="8">The sequence shown here is derived from an EMBL/GenBank/DDBJ whole genome shotgun (WGS) entry which is preliminary data.</text>
</comment>
<reference evidence="9" key="1">
    <citation type="journal article" date="2019" name="Int. J. Syst. Evol. Microbiol.">
        <title>The Global Catalogue of Microorganisms (GCM) 10K type strain sequencing project: providing services to taxonomists for standard genome sequencing and annotation.</title>
        <authorList>
            <consortium name="The Broad Institute Genomics Platform"/>
            <consortium name="The Broad Institute Genome Sequencing Center for Infectious Disease"/>
            <person name="Wu L."/>
            <person name="Ma J."/>
        </authorList>
    </citation>
    <scope>NUCLEOTIDE SEQUENCE [LARGE SCALE GENOMIC DNA]</scope>
    <source>
        <strain evidence="9">KCTC 62164</strain>
    </source>
</reference>
<keyword evidence="6" id="KW-0663">Pyridoxal phosphate</keyword>
<dbReference type="Proteomes" id="UP001595444">
    <property type="component" value="Unassembled WGS sequence"/>
</dbReference>
<dbReference type="PANTHER" id="PTHR43050:SF1">
    <property type="entry name" value="SERINE RACEMASE"/>
    <property type="match status" value="1"/>
</dbReference>
<gene>
    <name evidence="8" type="ORF">ACFOKA_11880</name>
</gene>
<evidence type="ECO:0000256" key="4">
    <source>
        <dbReference type="ARBA" id="ARBA00001946"/>
    </source>
</evidence>
<dbReference type="PANTHER" id="PTHR43050">
    <property type="entry name" value="SERINE / THREONINE RACEMASE FAMILY MEMBER"/>
    <property type="match status" value="1"/>
</dbReference>
<evidence type="ECO:0000256" key="1">
    <source>
        <dbReference type="ARBA" id="ARBA00001913"/>
    </source>
</evidence>
<evidence type="ECO:0000313" key="8">
    <source>
        <dbReference type="EMBL" id="MFC3052603.1"/>
    </source>
</evidence>
<evidence type="ECO:0000313" key="9">
    <source>
        <dbReference type="Proteomes" id="UP001595444"/>
    </source>
</evidence>
<feature type="domain" description="Tryptophan synthase beta chain-like PALP" evidence="7">
    <location>
        <begin position="29"/>
        <end position="318"/>
    </location>
</feature>
<evidence type="ECO:0000259" key="7">
    <source>
        <dbReference type="Pfam" id="PF00291"/>
    </source>
</evidence>
<dbReference type="Gene3D" id="3.40.50.1100">
    <property type="match status" value="2"/>
</dbReference>
<dbReference type="InterPro" id="IPR001926">
    <property type="entry name" value="TrpB-like_PALP"/>
</dbReference>
<protein>
    <submittedName>
        <fullName evidence="8">Threonine/serine dehydratase</fullName>
    </submittedName>
</protein>
<dbReference type="InterPro" id="IPR000634">
    <property type="entry name" value="Ser/Thr_deHydtase_PyrdxlP-BS"/>
</dbReference>
<evidence type="ECO:0000256" key="2">
    <source>
        <dbReference type="ARBA" id="ARBA00001933"/>
    </source>
</evidence>
<dbReference type="CDD" id="cd01562">
    <property type="entry name" value="Thr-dehyd"/>
    <property type="match status" value="1"/>
</dbReference>
<comment type="cofactor">
    <cofactor evidence="4">
        <name>Mg(2+)</name>
        <dbReference type="ChEBI" id="CHEBI:18420"/>
    </cofactor>
</comment>
<dbReference type="InterPro" id="IPR036052">
    <property type="entry name" value="TrpB-like_PALP_sf"/>
</dbReference>
<name>A0ABV7D6H3_9PROT</name>
<evidence type="ECO:0000256" key="6">
    <source>
        <dbReference type="ARBA" id="ARBA00022898"/>
    </source>
</evidence>
<dbReference type="Pfam" id="PF00291">
    <property type="entry name" value="PALP"/>
    <property type="match status" value="1"/>
</dbReference>
<comment type="cofactor">
    <cofactor evidence="3">
        <name>Mn(2+)</name>
        <dbReference type="ChEBI" id="CHEBI:29035"/>
    </cofactor>
</comment>
<keyword evidence="9" id="KW-1185">Reference proteome</keyword>
<proteinExistence type="predicted"/>